<sequence>MKYSIVIVTYNRCDLLKECITCALQQTIAATHIVVIDNACTDDTDRYLNSLSIPQLVHYRLDHNAGGAGGFYEGLKKAHELGDEAHIIIDDDAMLSKDFAEQLLDKARKNPEILAFAGVVKTDGCIVRDHRQRMKRPGFRMEKIPLEEYQKESFYCDTASFCGLMIRDEVIERIGYPQKEYFIWYDDTEYCVRIREISPIMVIPAAVLNHKTVFKPMDWPRHYTWKDYYGIRNRMHMVRTHGNLWDYVVLRLILWTGSGMRNRIFALVHLHHEDWKEEVSIYKRGIRDGKKFLKEKQR</sequence>
<dbReference type="SUPFAM" id="SSF53448">
    <property type="entry name" value="Nucleotide-diphospho-sugar transferases"/>
    <property type="match status" value="1"/>
</dbReference>
<comment type="similarity">
    <text evidence="2">Belongs to the glycosyltransferase 2 family.</text>
</comment>
<evidence type="ECO:0000313" key="6">
    <source>
        <dbReference type="EMBL" id="MEQ2555911.1"/>
    </source>
</evidence>
<evidence type="ECO:0000256" key="2">
    <source>
        <dbReference type="ARBA" id="ARBA00006739"/>
    </source>
</evidence>
<feature type="domain" description="Glycosyltransferase 2-like" evidence="5">
    <location>
        <begin position="4"/>
        <end position="160"/>
    </location>
</feature>
<evidence type="ECO:0000313" key="7">
    <source>
        <dbReference type="Proteomes" id="UP001546774"/>
    </source>
</evidence>
<dbReference type="EC" id="2.4.-.-" evidence="6"/>
<comment type="caution">
    <text evidence="6">The sequence shown here is derived from an EMBL/GenBank/DDBJ whole genome shotgun (WGS) entry which is preliminary data.</text>
</comment>
<dbReference type="PANTHER" id="PTHR43179:SF12">
    <property type="entry name" value="GALACTOFURANOSYLTRANSFERASE GLFT2"/>
    <property type="match status" value="1"/>
</dbReference>
<evidence type="ECO:0000256" key="3">
    <source>
        <dbReference type="ARBA" id="ARBA00022676"/>
    </source>
</evidence>
<proteinExistence type="inferred from homology"/>
<dbReference type="Proteomes" id="UP001546774">
    <property type="component" value="Unassembled WGS sequence"/>
</dbReference>
<dbReference type="Pfam" id="PF00535">
    <property type="entry name" value="Glycos_transf_2"/>
    <property type="match status" value="1"/>
</dbReference>
<reference evidence="6" key="1">
    <citation type="submission" date="2024-03" db="EMBL/GenBank/DDBJ databases">
        <title>Human intestinal bacterial collection.</title>
        <authorList>
            <person name="Pauvert C."/>
            <person name="Hitch T.C.A."/>
            <person name="Clavel T."/>
        </authorList>
    </citation>
    <scope>NUCLEOTIDE SEQUENCE [LARGE SCALE GENOMIC DNA]</scope>
    <source>
        <strain evidence="6">CLA-AA-H89B</strain>
    </source>
</reference>
<dbReference type="Gene3D" id="3.90.550.10">
    <property type="entry name" value="Spore Coat Polysaccharide Biosynthesis Protein SpsA, Chain A"/>
    <property type="match status" value="1"/>
</dbReference>
<dbReference type="GO" id="GO:0016757">
    <property type="term" value="F:glycosyltransferase activity"/>
    <property type="evidence" value="ECO:0007669"/>
    <property type="project" value="UniProtKB-KW"/>
</dbReference>
<name>A0ABV1H9G5_9FIRM</name>
<evidence type="ECO:0000256" key="1">
    <source>
        <dbReference type="ARBA" id="ARBA00004776"/>
    </source>
</evidence>
<comment type="pathway">
    <text evidence="1">Cell wall biogenesis; cell wall polysaccharide biosynthesis.</text>
</comment>
<keyword evidence="7" id="KW-1185">Reference proteome</keyword>
<gene>
    <name evidence="6" type="ORF">WMO37_13010</name>
</gene>
<accession>A0ABV1H9G5</accession>
<organism evidence="6 7">
    <name type="scientific">Lachnospira intestinalis</name>
    <dbReference type="NCBI Taxonomy" id="3133158"/>
    <lineage>
        <taxon>Bacteria</taxon>
        <taxon>Bacillati</taxon>
        <taxon>Bacillota</taxon>
        <taxon>Clostridia</taxon>
        <taxon>Lachnospirales</taxon>
        <taxon>Lachnospiraceae</taxon>
        <taxon>Lachnospira</taxon>
    </lineage>
</organism>
<evidence type="ECO:0000259" key="5">
    <source>
        <dbReference type="Pfam" id="PF00535"/>
    </source>
</evidence>
<evidence type="ECO:0000256" key="4">
    <source>
        <dbReference type="ARBA" id="ARBA00022679"/>
    </source>
</evidence>
<dbReference type="InterPro" id="IPR029044">
    <property type="entry name" value="Nucleotide-diphossugar_trans"/>
</dbReference>
<dbReference type="InterPro" id="IPR001173">
    <property type="entry name" value="Glyco_trans_2-like"/>
</dbReference>
<dbReference type="PANTHER" id="PTHR43179">
    <property type="entry name" value="RHAMNOSYLTRANSFERASE WBBL"/>
    <property type="match status" value="1"/>
</dbReference>
<protein>
    <submittedName>
        <fullName evidence="6">Glycosyltransferase</fullName>
        <ecNumber evidence="6">2.4.-.-</ecNumber>
    </submittedName>
</protein>
<keyword evidence="4 6" id="KW-0808">Transferase</keyword>
<dbReference type="EMBL" id="JBBMFS010000014">
    <property type="protein sequence ID" value="MEQ2555911.1"/>
    <property type="molecule type" value="Genomic_DNA"/>
</dbReference>
<keyword evidence="3 6" id="KW-0328">Glycosyltransferase</keyword>